<keyword evidence="1" id="KW-0450">Lipoyl</keyword>
<dbReference type="GO" id="GO:0006086">
    <property type="term" value="P:pyruvate decarboxylation to acetyl-CoA"/>
    <property type="evidence" value="ECO:0007669"/>
    <property type="project" value="InterPro"/>
</dbReference>
<dbReference type="InterPro" id="IPR000089">
    <property type="entry name" value="Biotin_lipoyl"/>
</dbReference>
<keyword evidence="2" id="KW-0809">Transit peptide</keyword>
<dbReference type="SUPFAM" id="SSF51230">
    <property type="entry name" value="Single hybrid motif"/>
    <property type="match status" value="1"/>
</dbReference>
<feature type="domain" description="Lipoyl-binding" evidence="5">
    <location>
        <begin position="114"/>
        <end position="190"/>
    </location>
</feature>
<dbReference type="InterPro" id="IPR011053">
    <property type="entry name" value="Single_hybrid_motif"/>
</dbReference>
<proteinExistence type="predicted"/>
<organism evidence="6">
    <name type="scientific">Picocystis salinarum</name>
    <dbReference type="NCBI Taxonomy" id="88271"/>
    <lineage>
        <taxon>Eukaryota</taxon>
        <taxon>Viridiplantae</taxon>
        <taxon>Chlorophyta</taxon>
        <taxon>Picocystophyceae</taxon>
        <taxon>Picocystales</taxon>
        <taxon>Picocystaceae</taxon>
        <taxon>Picocystis</taxon>
    </lineage>
</organism>
<dbReference type="CDD" id="cd06849">
    <property type="entry name" value="lipoyl_domain"/>
    <property type="match status" value="1"/>
</dbReference>
<dbReference type="Gene3D" id="2.40.50.100">
    <property type="match status" value="1"/>
</dbReference>
<evidence type="ECO:0000313" key="6">
    <source>
        <dbReference type="EMBL" id="CAE0606630.1"/>
    </source>
</evidence>
<dbReference type="PANTHER" id="PTHR23151">
    <property type="entry name" value="DIHYDROLIPOAMIDE ACETYL/SUCCINYL-TRANSFERASE-RELATED"/>
    <property type="match status" value="1"/>
</dbReference>
<dbReference type="PROSITE" id="PS00189">
    <property type="entry name" value="LIPOYL"/>
    <property type="match status" value="1"/>
</dbReference>
<sequence length="293" mass="30720">MDPRTCVCEACLWVALHVSLAKWTCPNERGARSQTVVAAMAWRVLQHVSKVRGSIRPLVGWIEARGVRGGAPAQVWCTWWGVGEDVEAVVGKRALPASGVSHTRGFAAGTLPPHEVLPMPALSPTMVEGTVSAWKKQEGDAVNTGDVLADIETDKATMEMETMEDGFLAKILAPAGSANVAVGTPVAILVTSEEDIPAFKDYQAEGIEAKSSPTPSNASSPKPDKTPEPSTKAPAAADESAEKAEPVQVGRSSPPATPMAEPAFGSDGPRVYISDASVLQGPPGWVPGRRAVQ</sequence>
<dbReference type="GO" id="GO:0005739">
    <property type="term" value="C:mitochondrion"/>
    <property type="evidence" value="ECO:0007669"/>
    <property type="project" value="TreeGrafter"/>
</dbReference>
<protein>
    <recommendedName>
        <fullName evidence="5">Lipoyl-binding domain-containing protein</fullName>
    </recommendedName>
</protein>
<dbReference type="InterPro" id="IPR003016">
    <property type="entry name" value="2-oxoA_DH_lipoyl-BS"/>
</dbReference>
<evidence type="ECO:0000256" key="2">
    <source>
        <dbReference type="ARBA" id="ARBA00022946"/>
    </source>
</evidence>
<dbReference type="PANTHER" id="PTHR23151:SF90">
    <property type="entry name" value="DIHYDROLIPOYLLYSINE-RESIDUE ACETYLTRANSFERASE COMPONENT OF PYRUVATE DEHYDROGENASE COMPLEX, MITOCHONDRIAL-RELATED"/>
    <property type="match status" value="1"/>
</dbReference>
<feature type="chain" id="PRO_5030918261" description="Lipoyl-binding domain-containing protein" evidence="4">
    <location>
        <begin position="22"/>
        <end position="293"/>
    </location>
</feature>
<reference evidence="6" key="1">
    <citation type="submission" date="2021-01" db="EMBL/GenBank/DDBJ databases">
        <authorList>
            <person name="Corre E."/>
            <person name="Pelletier E."/>
            <person name="Niang G."/>
            <person name="Scheremetjew M."/>
            <person name="Finn R."/>
            <person name="Kale V."/>
            <person name="Holt S."/>
            <person name="Cochrane G."/>
            <person name="Meng A."/>
            <person name="Brown T."/>
            <person name="Cohen L."/>
        </authorList>
    </citation>
    <scope>NUCLEOTIDE SEQUENCE</scope>
    <source>
        <strain evidence="6">CCMP1897</strain>
    </source>
</reference>
<dbReference type="FunFam" id="2.40.50.100:FF:000010">
    <property type="entry name" value="Acetyltransferase component of pyruvate dehydrogenase complex"/>
    <property type="match status" value="1"/>
</dbReference>
<name>A0A7S3UBB1_9CHLO</name>
<evidence type="ECO:0000256" key="3">
    <source>
        <dbReference type="SAM" id="MobiDB-lite"/>
    </source>
</evidence>
<dbReference type="InterPro" id="IPR045257">
    <property type="entry name" value="E2/Pdx1"/>
</dbReference>
<accession>A0A7S3UBB1</accession>
<dbReference type="GO" id="GO:0045254">
    <property type="term" value="C:pyruvate dehydrogenase complex"/>
    <property type="evidence" value="ECO:0007669"/>
    <property type="project" value="InterPro"/>
</dbReference>
<dbReference type="Pfam" id="PF00364">
    <property type="entry name" value="Biotin_lipoyl"/>
    <property type="match status" value="1"/>
</dbReference>
<gene>
    <name evidence="6" type="ORF">PSAL00342_LOCUS446</name>
</gene>
<keyword evidence="4" id="KW-0732">Signal</keyword>
<feature type="region of interest" description="Disordered" evidence="3">
    <location>
        <begin position="208"/>
        <end position="293"/>
    </location>
</feature>
<feature type="signal peptide" evidence="4">
    <location>
        <begin position="1"/>
        <end position="21"/>
    </location>
</feature>
<dbReference type="AlphaFoldDB" id="A0A7S3UBB1"/>
<evidence type="ECO:0000259" key="5">
    <source>
        <dbReference type="PROSITE" id="PS50968"/>
    </source>
</evidence>
<dbReference type="PROSITE" id="PS50968">
    <property type="entry name" value="BIOTINYL_LIPOYL"/>
    <property type="match status" value="1"/>
</dbReference>
<evidence type="ECO:0000256" key="1">
    <source>
        <dbReference type="ARBA" id="ARBA00022823"/>
    </source>
</evidence>
<dbReference type="EMBL" id="HBIS01000533">
    <property type="protein sequence ID" value="CAE0606630.1"/>
    <property type="molecule type" value="Transcribed_RNA"/>
</dbReference>
<evidence type="ECO:0000256" key="4">
    <source>
        <dbReference type="SAM" id="SignalP"/>
    </source>
</evidence>
<feature type="compositionally biased region" description="Polar residues" evidence="3">
    <location>
        <begin position="211"/>
        <end position="220"/>
    </location>
</feature>